<gene>
    <name evidence="1" type="primary">ORF75753</name>
</gene>
<dbReference type="AlphaFoldDB" id="A0A0B6ZSU6"/>
<name>A0A0B6ZSU6_9EUPU</name>
<protein>
    <submittedName>
        <fullName evidence="1">Uncharacterized protein</fullName>
    </submittedName>
</protein>
<reference evidence="1" key="1">
    <citation type="submission" date="2014-12" db="EMBL/GenBank/DDBJ databases">
        <title>Insight into the proteome of Arion vulgaris.</title>
        <authorList>
            <person name="Aradska J."/>
            <person name="Bulat T."/>
            <person name="Smidak R."/>
            <person name="Sarate P."/>
            <person name="Gangsoo J."/>
            <person name="Sialana F."/>
            <person name="Bilban M."/>
            <person name="Lubec G."/>
        </authorList>
    </citation>
    <scope>NUCLEOTIDE SEQUENCE</scope>
    <source>
        <tissue evidence="1">Skin</tissue>
    </source>
</reference>
<accession>A0A0B6ZSU6</accession>
<dbReference type="EMBL" id="HACG01023950">
    <property type="protein sequence ID" value="CEK70815.1"/>
    <property type="molecule type" value="Transcribed_RNA"/>
</dbReference>
<evidence type="ECO:0000313" key="1">
    <source>
        <dbReference type="EMBL" id="CEK70815.1"/>
    </source>
</evidence>
<sequence length="56" mass="6647">MEISGTPGLLWSSGRTLRMKRATGQRWNRERGRIRKAEIVDVRHMMIEVALRRRVK</sequence>
<proteinExistence type="predicted"/>
<organism evidence="1">
    <name type="scientific">Arion vulgaris</name>
    <dbReference type="NCBI Taxonomy" id="1028688"/>
    <lineage>
        <taxon>Eukaryota</taxon>
        <taxon>Metazoa</taxon>
        <taxon>Spiralia</taxon>
        <taxon>Lophotrochozoa</taxon>
        <taxon>Mollusca</taxon>
        <taxon>Gastropoda</taxon>
        <taxon>Heterobranchia</taxon>
        <taxon>Euthyneura</taxon>
        <taxon>Panpulmonata</taxon>
        <taxon>Eupulmonata</taxon>
        <taxon>Stylommatophora</taxon>
        <taxon>Helicina</taxon>
        <taxon>Arionoidea</taxon>
        <taxon>Arionidae</taxon>
        <taxon>Arion</taxon>
    </lineage>
</organism>